<comment type="caution">
    <text evidence="1">The sequence shown here is derived from an EMBL/GenBank/DDBJ whole genome shotgun (WGS) entry which is preliminary data.</text>
</comment>
<reference evidence="1 2" key="1">
    <citation type="submission" date="2024-04" db="EMBL/GenBank/DDBJ databases">
        <authorList>
            <person name="Rising A."/>
            <person name="Reimegard J."/>
            <person name="Sonavane S."/>
            <person name="Akerstrom W."/>
            <person name="Nylinder S."/>
            <person name="Hedman E."/>
            <person name="Kallberg Y."/>
        </authorList>
    </citation>
    <scope>NUCLEOTIDE SEQUENCE [LARGE SCALE GENOMIC DNA]</scope>
</reference>
<sequence>MVHLWANEYGIQETQKKSSKILQSKLSTSNVWVALHLAEYTGDEVLQNATEVFLSKNMKRTVLNPIWLKHVSSKFSEADKYLKKEFNK</sequence>
<dbReference type="EMBL" id="CAXIEN010000292">
    <property type="protein sequence ID" value="CAL1291839.1"/>
    <property type="molecule type" value="Genomic_DNA"/>
</dbReference>
<proteinExistence type="predicted"/>
<keyword evidence="2" id="KW-1185">Reference proteome</keyword>
<accession>A0AAV2B8A9</accession>
<dbReference type="Proteomes" id="UP001497382">
    <property type="component" value="Unassembled WGS sequence"/>
</dbReference>
<evidence type="ECO:0000313" key="1">
    <source>
        <dbReference type="EMBL" id="CAL1291839.1"/>
    </source>
</evidence>
<dbReference type="AlphaFoldDB" id="A0AAV2B8A9"/>
<protein>
    <submittedName>
        <fullName evidence="1">Uncharacterized protein</fullName>
    </submittedName>
</protein>
<organism evidence="1 2">
    <name type="scientific">Larinioides sclopetarius</name>
    <dbReference type="NCBI Taxonomy" id="280406"/>
    <lineage>
        <taxon>Eukaryota</taxon>
        <taxon>Metazoa</taxon>
        <taxon>Ecdysozoa</taxon>
        <taxon>Arthropoda</taxon>
        <taxon>Chelicerata</taxon>
        <taxon>Arachnida</taxon>
        <taxon>Araneae</taxon>
        <taxon>Araneomorphae</taxon>
        <taxon>Entelegynae</taxon>
        <taxon>Araneoidea</taxon>
        <taxon>Araneidae</taxon>
        <taxon>Larinioides</taxon>
    </lineage>
</organism>
<name>A0AAV2B8A9_9ARAC</name>
<evidence type="ECO:0000313" key="2">
    <source>
        <dbReference type="Proteomes" id="UP001497382"/>
    </source>
</evidence>
<gene>
    <name evidence="1" type="ORF">LARSCL_LOCUS17300</name>
</gene>